<dbReference type="Proteomes" id="UP000822688">
    <property type="component" value="Chromosome 8"/>
</dbReference>
<evidence type="ECO:0000313" key="3">
    <source>
        <dbReference type="Proteomes" id="UP000822688"/>
    </source>
</evidence>
<proteinExistence type="predicted"/>
<evidence type="ECO:0000313" key="2">
    <source>
        <dbReference type="EMBL" id="KAG0563226.1"/>
    </source>
</evidence>
<gene>
    <name evidence="2" type="ORF">KC19_8G013700</name>
</gene>
<keyword evidence="1" id="KW-0732">Signal</keyword>
<keyword evidence="3" id="KW-1185">Reference proteome</keyword>
<protein>
    <recommendedName>
        <fullName evidence="4">Secreted protein</fullName>
    </recommendedName>
</protein>
<feature type="chain" id="PRO_5035734597" description="Secreted protein" evidence="1">
    <location>
        <begin position="19"/>
        <end position="64"/>
    </location>
</feature>
<organism evidence="2 3">
    <name type="scientific">Ceratodon purpureus</name>
    <name type="common">Fire moss</name>
    <name type="synonym">Dicranum purpureum</name>
    <dbReference type="NCBI Taxonomy" id="3225"/>
    <lineage>
        <taxon>Eukaryota</taxon>
        <taxon>Viridiplantae</taxon>
        <taxon>Streptophyta</taxon>
        <taxon>Embryophyta</taxon>
        <taxon>Bryophyta</taxon>
        <taxon>Bryophytina</taxon>
        <taxon>Bryopsida</taxon>
        <taxon>Dicranidae</taxon>
        <taxon>Pseudoditrichales</taxon>
        <taxon>Ditrichaceae</taxon>
        <taxon>Ceratodon</taxon>
    </lineage>
</organism>
<evidence type="ECO:0008006" key="4">
    <source>
        <dbReference type="Google" id="ProtNLM"/>
    </source>
</evidence>
<feature type="signal peptide" evidence="1">
    <location>
        <begin position="1"/>
        <end position="18"/>
    </location>
</feature>
<dbReference type="EMBL" id="CM026429">
    <property type="protein sequence ID" value="KAG0563226.1"/>
    <property type="molecule type" value="Genomic_DNA"/>
</dbReference>
<comment type="caution">
    <text evidence="2">The sequence shown here is derived from an EMBL/GenBank/DDBJ whole genome shotgun (WGS) entry which is preliminary data.</text>
</comment>
<accession>A0A8T0GU69</accession>
<dbReference type="AlphaFoldDB" id="A0A8T0GU69"/>
<reference evidence="2" key="1">
    <citation type="submission" date="2020-06" db="EMBL/GenBank/DDBJ databases">
        <title>WGS assembly of Ceratodon purpureus strain R40.</title>
        <authorList>
            <person name="Carey S.B."/>
            <person name="Jenkins J."/>
            <person name="Shu S."/>
            <person name="Lovell J.T."/>
            <person name="Sreedasyam A."/>
            <person name="Maumus F."/>
            <person name="Tiley G.P."/>
            <person name="Fernandez-Pozo N."/>
            <person name="Barry K."/>
            <person name="Chen C."/>
            <person name="Wang M."/>
            <person name="Lipzen A."/>
            <person name="Daum C."/>
            <person name="Saski C.A."/>
            <person name="Payton A.C."/>
            <person name="Mcbreen J.C."/>
            <person name="Conrad R.E."/>
            <person name="Kollar L.M."/>
            <person name="Olsson S."/>
            <person name="Huttunen S."/>
            <person name="Landis J.B."/>
            <person name="Wickett N.J."/>
            <person name="Johnson M.G."/>
            <person name="Rensing S.A."/>
            <person name="Grimwood J."/>
            <person name="Schmutz J."/>
            <person name="Mcdaniel S.F."/>
        </authorList>
    </citation>
    <scope>NUCLEOTIDE SEQUENCE</scope>
    <source>
        <strain evidence="2">R40</strain>
    </source>
</reference>
<sequence length="64" mass="7512">MFRSLIFNFQVSAKLVTALNWLVASLWQPCHRKSDLTADMVTFVDERMHVVQIHFQCWDSAVEN</sequence>
<evidence type="ECO:0000256" key="1">
    <source>
        <dbReference type="SAM" id="SignalP"/>
    </source>
</evidence>
<name>A0A8T0GU69_CERPU</name>